<protein>
    <recommendedName>
        <fullName evidence="9">Anthranilate phosphoribosyltransferase</fullName>
        <ecNumber evidence="9">2.4.2.18</ecNumber>
    </recommendedName>
</protein>
<evidence type="ECO:0000256" key="6">
    <source>
        <dbReference type="ARBA" id="ARBA00023141"/>
    </source>
</evidence>
<keyword evidence="5 9" id="KW-0822">Tryptophan biosynthesis</keyword>
<feature type="binding site" evidence="9">
    <location>
        <begin position="89"/>
        <end position="92"/>
    </location>
    <ligand>
        <name>5-phospho-alpha-D-ribose 1-diphosphate</name>
        <dbReference type="ChEBI" id="CHEBI:58017"/>
    </ligand>
</feature>
<keyword evidence="9" id="KW-0479">Metal-binding</keyword>
<comment type="caution">
    <text evidence="9">Lacks conserved residue(s) required for the propagation of feature annotation.</text>
</comment>
<feature type="binding site" evidence="9">
    <location>
        <position position="110"/>
    </location>
    <ligand>
        <name>anthranilate</name>
        <dbReference type="ChEBI" id="CHEBI:16567"/>
        <label>1</label>
    </ligand>
</feature>
<evidence type="ECO:0000256" key="3">
    <source>
        <dbReference type="ARBA" id="ARBA00022676"/>
    </source>
</evidence>
<dbReference type="Pfam" id="PF02885">
    <property type="entry name" value="Glycos_trans_3N"/>
    <property type="match status" value="1"/>
</dbReference>
<evidence type="ECO:0000256" key="7">
    <source>
        <dbReference type="ARBA" id="ARBA00052328"/>
    </source>
</evidence>
<evidence type="ECO:0000259" key="11">
    <source>
        <dbReference type="Pfam" id="PF02885"/>
    </source>
</evidence>
<name>A0A840QND0_9BACI</name>
<keyword evidence="9" id="KW-0460">Magnesium</keyword>
<evidence type="ECO:0000256" key="4">
    <source>
        <dbReference type="ARBA" id="ARBA00022679"/>
    </source>
</evidence>
<feature type="binding site" evidence="9">
    <location>
        <position position="87"/>
    </location>
    <ligand>
        <name>5-phospho-alpha-D-ribose 1-diphosphate</name>
        <dbReference type="ChEBI" id="CHEBI:58017"/>
    </ligand>
</feature>
<accession>A0A840QND0</accession>
<organism evidence="12 13">
    <name type="scientific">Texcoconibacillus texcoconensis</name>
    <dbReference type="NCBI Taxonomy" id="1095777"/>
    <lineage>
        <taxon>Bacteria</taxon>
        <taxon>Bacillati</taxon>
        <taxon>Bacillota</taxon>
        <taxon>Bacilli</taxon>
        <taxon>Bacillales</taxon>
        <taxon>Bacillaceae</taxon>
        <taxon>Texcoconibacillus</taxon>
    </lineage>
</organism>
<dbReference type="Gene3D" id="1.20.970.10">
    <property type="entry name" value="Transferase, Pyrimidine Nucleoside Phosphorylase, Chain C"/>
    <property type="match status" value="1"/>
</dbReference>
<feature type="binding site" evidence="9">
    <location>
        <position position="225"/>
    </location>
    <ligand>
        <name>Mg(2+)</name>
        <dbReference type="ChEBI" id="CHEBI:18420"/>
        <label>2</label>
    </ligand>
</feature>
<dbReference type="FunFam" id="3.40.1030.10:FF:000002">
    <property type="entry name" value="Anthranilate phosphoribosyltransferase"/>
    <property type="match status" value="1"/>
</dbReference>
<comment type="similarity">
    <text evidence="9">Belongs to the anthranilate phosphoribosyltransferase family.</text>
</comment>
<gene>
    <name evidence="9" type="primary">trpD</name>
    <name evidence="12" type="ORF">HNQ41_001048</name>
</gene>
<keyword evidence="4 9" id="KW-0808">Transferase</keyword>
<evidence type="ECO:0000256" key="2">
    <source>
        <dbReference type="ARBA" id="ARBA00022605"/>
    </source>
</evidence>
<dbReference type="Gene3D" id="3.40.1030.10">
    <property type="entry name" value="Nucleoside phosphorylase/phosphoribosyltransferase catalytic domain"/>
    <property type="match status" value="1"/>
</dbReference>
<feature type="binding site" evidence="9">
    <location>
        <position position="79"/>
    </location>
    <ligand>
        <name>anthranilate</name>
        <dbReference type="ChEBI" id="CHEBI:16567"/>
        <label>1</label>
    </ligand>
</feature>
<dbReference type="SUPFAM" id="SSF52418">
    <property type="entry name" value="Nucleoside phosphorylase/phosphoribosyltransferase catalytic domain"/>
    <property type="match status" value="1"/>
</dbReference>
<dbReference type="InterPro" id="IPR000312">
    <property type="entry name" value="Glycosyl_Trfase_fam3"/>
</dbReference>
<dbReference type="GO" id="GO:0004048">
    <property type="term" value="F:anthranilate phosphoribosyltransferase activity"/>
    <property type="evidence" value="ECO:0007669"/>
    <property type="project" value="UniProtKB-UniRule"/>
</dbReference>
<dbReference type="UniPathway" id="UPA00035">
    <property type="reaction ID" value="UER00041"/>
</dbReference>
<sequence length="338" mass="36656">MKAMIESLLKGETLSEEKAEELMEQMMEGNVSNEHIASLLTIMRYREETVDEITGFARAMKKKSLSIDHDMTDLLDTCGTGGDGSNTFNISTAAALVVSSLGVPVAKHGNRSVSSKTGSADVLEQLGVPIQASKPEAEAMLESVGLTFLYAPIYHSAMKHVAPARKELGVKTIFNVLGPLTNPANANRQIVGVYGFKEARKMAEAAKRLGTKRALFLTGYDGLDECSIAKPTSIVELANGEISMYDIAPEDVGLERGSIEDCTVFTSEESASLIEGIFSHEARQAAIDIVKLNAACALYVYDRCETIAEGVHLAAKALKERRVHEHLQMIRKFKEAVS</sequence>
<dbReference type="PANTHER" id="PTHR43285:SF2">
    <property type="entry name" value="ANTHRANILATE PHOSPHORIBOSYLTRANSFERASE"/>
    <property type="match status" value="1"/>
</dbReference>
<keyword evidence="13" id="KW-1185">Reference proteome</keyword>
<feature type="binding site" evidence="9">
    <location>
        <position position="91"/>
    </location>
    <ligand>
        <name>Mg(2+)</name>
        <dbReference type="ChEBI" id="CHEBI:18420"/>
        <label>1</label>
    </ligand>
</feature>
<feature type="binding site" evidence="9">
    <location>
        <begin position="82"/>
        <end position="83"/>
    </location>
    <ligand>
        <name>5-phospho-alpha-D-ribose 1-diphosphate</name>
        <dbReference type="ChEBI" id="CHEBI:58017"/>
    </ligand>
</feature>
<reference evidence="12 13" key="1">
    <citation type="submission" date="2020-08" db="EMBL/GenBank/DDBJ databases">
        <title>Genomic Encyclopedia of Type Strains, Phase IV (KMG-IV): sequencing the most valuable type-strain genomes for metagenomic binning, comparative biology and taxonomic classification.</title>
        <authorList>
            <person name="Goeker M."/>
        </authorList>
    </citation>
    <scope>NUCLEOTIDE SEQUENCE [LARGE SCALE GENOMIC DNA]</scope>
    <source>
        <strain evidence="12 13">DSM 24696</strain>
    </source>
</reference>
<comment type="similarity">
    <text evidence="8">In the C-terminal section; belongs to the anthranilate phosphoribosyltransferase family.</text>
</comment>
<dbReference type="InterPro" id="IPR005940">
    <property type="entry name" value="Anthranilate_Pribosyl_Tfrase"/>
</dbReference>
<feature type="domain" description="Glycosyl transferase family 3" evidence="10">
    <location>
        <begin position="73"/>
        <end position="319"/>
    </location>
</feature>
<dbReference type="SUPFAM" id="SSF47648">
    <property type="entry name" value="Nucleoside phosphorylase/phosphoribosyltransferase N-terminal domain"/>
    <property type="match status" value="1"/>
</dbReference>
<evidence type="ECO:0000256" key="1">
    <source>
        <dbReference type="ARBA" id="ARBA00004907"/>
    </source>
</evidence>
<keyword evidence="6 9" id="KW-0057">Aromatic amino acid biosynthesis</keyword>
<feature type="binding site" evidence="9">
    <location>
        <position position="165"/>
    </location>
    <ligand>
        <name>anthranilate</name>
        <dbReference type="ChEBI" id="CHEBI:16567"/>
        <label>2</label>
    </ligand>
</feature>
<dbReference type="Pfam" id="PF00591">
    <property type="entry name" value="Glycos_transf_3"/>
    <property type="match status" value="1"/>
</dbReference>
<feature type="domain" description="Glycosyl transferase family 3 N-terminal" evidence="11">
    <location>
        <begin position="3"/>
        <end position="63"/>
    </location>
</feature>
<feature type="binding site" evidence="9">
    <location>
        <position position="79"/>
    </location>
    <ligand>
        <name>5-phospho-alpha-D-ribose 1-diphosphate</name>
        <dbReference type="ChEBI" id="CHEBI:58017"/>
    </ligand>
</feature>
<feature type="binding site" evidence="9">
    <location>
        <begin position="107"/>
        <end position="115"/>
    </location>
    <ligand>
        <name>5-phospho-alpha-D-ribose 1-diphosphate</name>
        <dbReference type="ChEBI" id="CHEBI:58017"/>
    </ligand>
</feature>
<comment type="pathway">
    <text evidence="1 9">Amino-acid biosynthesis; L-tryptophan biosynthesis; L-tryptophan from chorismate: step 2/5.</text>
</comment>
<dbReference type="EC" id="2.4.2.18" evidence="9"/>
<evidence type="ECO:0000259" key="10">
    <source>
        <dbReference type="Pfam" id="PF00591"/>
    </source>
</evidence>
<evidence type="ECO:0000313" key="12">
    <source>
        <dbReference type="EMBL" id="MBB5172885.1"/>
    </source>
</evidence>
<evidence type="ECO:0000256" key="5">
    <source>
        <dbReference type="ARBA" id="ARBA00022822"/>
    </source>
</evidence>
<proteinExistence type="inferred from homology"/>
<dbReference type="HAMAP" id="MF_00211">
    <property type="entry name" value="TrpD"/>
    <property type="match status" value="1"/>
</dbReference>
<dbReference type="Proteomes" id="UP000551878">
    <property type="component" value="Unassembled WGS sequence"/>
</dbReference>
<dbReference type="NCBIfam" id="TIGR01245">
    <property type="entry name" value="trpD"/>
    <property type="match status" value="1"/>
</dbReference>
<keyword evidence="2 9" id="KW-0028">Amino-acid biosynthesis</keyword>
<evidence type="ECO:0000256" key="8">
    <source>
        <dbReference type="ARBA" id="ARBA00061188"/>
    </source>
</evidence>
<dbReference type="GO" id="GO:0000287">
    <property type="term" value="F:magnesium ion binding"/>
    <property type="evidence" value="ECO:0007669"/>
    <property type="project" value="UniProtKB-UniRule"/>
</dbReference>
<dbReference type="GO" id="GO:0005829">
    <property type="term" value="C:cytosol"/>
    <property type="evidence" value="ECO:0007669"/>
    <property type="project" value="TreeGrafter"/>
</dbReference>
<comment type="cofactor">
    <cofactor evidence="9">
        <name>Mg(2+)</name>
        <dbReference type="ChEBI" id="CHEBI:18420"/>
    </cofactor>
    <text evidence="9">Binds 2 magnesium ions per monomer.</text>
</comment>
<feature type="binding site" evidence="9">
    <location>
        <position position="224"/>
    </location>
    <ligand>
        <name>Mg(2+)</name>
        <dbReference type="ChEBI" id="CHEBI:18420"/>
        <label>2</label>
    </ligand>
</feature>
<evidence type="ECO:0000256" key="9">
    <source>
        <dbReference type="HAMAP-Rule" id="MF_00211"/>
    </source>
</evidence>
<evidence type="ECO:0000313" key="13">
    <source>
        <dbReference type="Proteomes" id="UP000551878"/>
    </source>
</evidence>
<dbReference type="InterPro" id="IPR036320">
    <property type="entry name" value="Glycosyl_Trfase_fam3_N_dom_sf"/>
</dbReference>
<dbReference type="InterPro" id="IPR017459">
    <property type="entry name" value="Glycosyl_Trfase_fam3_N_dom"/>
</dbReference>
<dbReference type="PANTHER" id="PTHR43285">
    <property type="entry name" value="ANTHRANILATE PHOSPHORIBOSYLTRANSFERASE"/>
    <property type="match status" value="1"/>
</dbReference>
<dbReference type="InterPro" id="IPR035902">
    <property type="entry name" value="Nuc_phospho_transferase"/>
</dbReference>
<feature type="binding site" evidence="9">
    <location>
        <position position="225"/>
    </location>
    <ligand>
        <name>Mg(2+)</name>
        <dbReference type="ChEBI" id="CHEBI:18420"/>
        <label>1</label>
    </ligand>
</feature>
<keyword evidence="3 9" id="KW-0328">Glycosyltransferase</keyword>
<dbReference type="EMBL" id="JACHHB010000004">
    <property type="protein sequence ID" value="MBB5172885.1"/>
    <property type="molecule type" value="Genomic_DNA"/>
</dbReference>
<comment type="function">
    <text evidence="9">Catalyzes the transfer of the phosphoribosyl group of 5-phosphorylribose-1-pyrophosphate (PRPP) to anthranilate to yield N-(5'-phosphoribosyl)-anthranilate (PRA).</text>
</comment>
<dbReference type="GO" id="GO:0000162">
    <property type="term" value="P:L-tryptophan biosynthetic process"/>
    <property type="evidence" value="ECO:0007669"/>
    <property type="project" value="UniProtKB-UniRule"/>
</dbReference>
<feature type="binding site" evidence="9">
    <location>
        <position position="119"/>
    </location>
    <ligand>
        <name>5-phospho-alpha-D-ribose 1-diphosphate</name>
        <dbReference type="ChEBI" id="CHEBI:58017"/>
    </ligand>
</feature>
<dbReference type="AlphaFoldDB" id="A0A840QND0"/>
<comment type="catalytic activity">
    <reaction evidence="7 9">
        <text>N-(5-phospho-beta-D-ribosyl)anthranilate + diphosphate = 5-phospho-alpha-D-ribose 1-diphosphate + anthranilate</text>
        <dbReference type="Rhea" id="RHEA:11768"/>
        <dbReference type="ChEBI" id="CHEBI:16567"/>
        <dbReference type="ChEBI" id="CHEBI:18277"/>
        <dbReference type="ChEBI" id="CHEBI:33019"/>
        <dbReference type="ChEBI" id="CHEBI:58017"/>
        <dbReference type="EC" id="2.4.2.18"/>
    </reaction>
</comment>
<comment type="subunit">
    <text evidence="9">Homodimer.</text>
</comment>
<comment type="caution">
    <text evidence="12">The sequence shown here is derived from an EMBL/GenBank/DDBJ whole genome shotgun (WGS) entry which is preliminary data.</text>
</comment>